<comment type="caution">
    <text evidence="2">The sequence shown here is derived from an EMBL/GenBank/DDBJ whole genome shotgun (WGS) entry which is preliminary data.</text>
</comment>
<keyword evidence="1" id="KW-0472">Membrane</keyword>
<dbReference type="AlphaFoldDB" id="A0A1Q9F2H6"/>
<dbReference type="InterPro" id="IPR012340">
    <property type="entry name" value="NA-bd_OB-fold"/>
</dbReference>
<dbReference type="Proteomes" id="UP000186817">
    <property type="component" value="Unassembled WGS sequence"/>
</dbReference>
<dbReference type="EMBL" id="LSRX01000022">
    <property type="protein sequence ID" value="OLQ13861.1"/>
    <property type="molecule type" value="Genomic_DNA"/>
</dbReference>
<keyword evidence="1" id="KW-0812">Transmembrane</keyword>
<evidence type="ECO:0000313" key="3">
    <source>
        <dbReference type="Proteomes" id="UP000186817"/>
    </source>
</evidence>
<dbReference type="OrthoDB" id="10359284at2759"/>
<organism evidence="2 3">
    <name type="scientific">Symbiodinium microadriaticum</name>
    <name type="common">Dinoflagellate</name>
    <name type="synonym">Zooxanthella microadriatica</name>
    <dbReference type="NCBI Taxonomy" id="2951"/>
    <lineage>
        <taxon>Eukaryota</taxon>
        <taxon>Sar</taxon>
        <taxon>Alveolata</taxon>
        <taxon>Dinophyceae</taxon>
        <taxon>Suessiales</taxon>
        <taxon>Symbiodiniaceae</taxon>
        <taxon>Symbiodinium</taxon>
    </lineage>
</organism>
<feature type="transmembrane region" description="Helical" evidence="1">
    <location>
        <begin position="42"/>
        <end position="62"/>
    </location>
</feature>
<evidence type="ECO:0000256" key="1">
    <source>
        <dbReference type="SAM" id="Phobius"/>
    </source>
</evidence>
<evidence type="ECO:0000313" key="2">
    <source>
        <dbReference type="EMBL" id="OLQ13861.1"/>
    </source>
</evidence>
<keyword evidence="3" id="KW-1185">Reference proteome</keyword>
<name>A0A1Q9F2H6_SYMMI</name>
<sequence>MRESHPFKRVLRKQDWDPRMNSRTAGWSEIIETFLRNECLPYGAAIVYTAVGGVGYLGLLVVDFDSSPTRNISNACASPCHSPQQLRDSPQRLLNRAEGLVPDVKQSSIVFALCRAKGKNAAAIFLAMAAAPGSAAREFFDEQVKWFGEFLYNDREEWERIIDTRLANNDFRIPLDVTQLEKADPGMKDKIMEDPEKYIPPFEDALLGYLQQQNPKVVKELAQPLRLDVRGHFGRYHVTPRGVTPDCVGRLLCSIR</sequence>
<proteinExistence type="predicted"/>
<dbReference type="Gene3D" id="3.30.1640.10">
    <property type="entry name" value="mini-chromosome maintenance (MCM) complex, chain A, domain 1"/>
    <property type="match status" value="1"/>
</dbReference>
<gene>
    <name evidence="2" type="ORF">AK812_SmicGene2106</name>
</gene>
<accession>A0A1Q9F2H6</accession>
<protein>
    <submittedName>
        <fullName evidence="2">Uncharacterized protein</fullName>
    </submittedName>
</protein>
<reference evidence="2 3" key="1">
    <citation type="submission" date="2016-02" db="EMBL/GenBank/DDBJ databases">
        <title>Genome analysis of coral dinoflagellate symbionts highlights evolutionary adaptations to a symbiotic lifestyle.</title>
        <authorList>
            <person name="Aranda M."/>
            <person name="Li Y."/>
            <person name="Liew Y.J."/>
            <person name="Baumgarten S."/>
            <person name="Simakov O."/>
            <person name="Wilson M."/>
            <person name="Piel J."/>
            <person name="Ashoor H."/>
            <person name="Bougouffa S."/>
            <person name="Bajic V.B."/>
            <person name="Ryu T."/>
            <person name="Ravasi T."/>
            <person name="Bayer T."/>
            <person name="Micklem G."/>
            <person name="Kim H."/>
            <person name="Bhak J."/>
            <person name="Lajeunesse T.C."/>
            <person name="Voolstra C.R."/>
        </authorList>
    </citation>
    <scope>NUCLEOTIDE SEQUENCE [LARGE SCALE GENOMIC DNA]</scope>
    <source>
        <strain evidence="2 3">CCMP2467</strain>
    </source>
</reference>
<dbReference type="SUPFAM" id="SSF50249">
    <property type="entry name" value="Nucleic acid-binding proteins"/>
    <property type="match status" value="1"/>
</dbReference>
<keyword evidence="1" id="KW-1133">Transmembrane helix</keyword>